<dbReference type="OrthoDB" id="3027122at2759"/>
<dbReference type="EMBL" id="KN817559">
    <property type="protein sequence ID" value="KJA21271.1"/>
    <property type="molecule type" value="Genomic_DNA"/>
</dbReference>
<accession>A0A0D2NXS1</accession>
<dbReference type="STRING" id="945553.A0A0D2NXS1"/>
<reference evidence="4" key="1">
    <citation type="submission" date="2014-04" db="EMBL/GenBank/DDBJ databases">
        <title>Evolutionary Origins and Diversification of the Mycorrhizal Mutualists.</title>
        <authorList>
            <consortium name="DOE Joint Genome Institute"/>
            <consortium name="Mycorrhizal Genomics Consortium"/>
            <person name="Kohler A."/>
            <person name="Kuo A."/>
            <person name="Nagy L.G."/>
            <person name="Floudas D."/>
            <person name="Copeland A."/>
            <person name="Barry K.W."/>
            <person name="Cichocki N."/>
            <person name="Veneault-Fourrey C."/>
            <person name="LaButti K."/>
            <person name="Lindquist E.A."/>
            <person name="Lipzen A."/>
            <person name="Lundell T."/>
            <person name="Morin E."/>
            <person name="Murat C."/>
            <person name="Riley R."/>
            <person name="Ohm R."/>
            <person name="Sun H."/>
            <person name="Tunlid A."/>
            <person name="Henrissat B."/>
            <person name="Grigoriev I.V."/>
            <person name="Hibbett D.S."/>
            <person name="Martin F."/>
        </authorList>
    </citation>
    <scope>NUCLEOTIDE SEQUENCE [LARGE SCALE GENOMIC DNA]</scope>
    <source>
        <strain evidence="4">FD-334 SS-4</strain>
    </source>
</reference>
<protein>
    <recommendedName>
        <fullName evidence="2">Nephrocystin 3-like N-terminal domain-containing protein</fullName>
    </recommendedName>
</protein>
<organism evidence="3 4">
    <name type="scientific">Hypholoma sublateritium (strain FD-334 SS-4)</name>
    <dbReference type="NCBI Taxonomy" id="945553"/>
    <lineage>
        <taxon>Eukaryota</taxon>
        <taxon>Fungi</taxon>
        <taxon>Dikarya</taxon>
        <taxon>Basidiomycota</taxon>
        <taxon>Agaricomycotina</taxon>
        <taxon>Agaricomycetes</taxon>
        <taxon>Agaricomycetidae</taxon>
        <taxon>Agaricales</taxon>
        <taxon>Agaricineae</taxon>
        <taxon>Strophariaceae</taxon>
        <taxon>Hypholoma</taxon>
    </lineage>
</organism>
<sequence>MSIFGNKGALLVTGGTFTQHVGPSYTTRTAFERLESEVAHGAFHNSGERFDPPKCHPRTRLAVTERIMNWVRGKESTESLVMWLHGAAGAGKSAIAQRIAELCHDAEILLASYFCSRSDARRNNANSIFPTIAYQIASTIPAVRAGVEDAITRDPLIFTRSLEAQMVALVTKPLQPLIDSGFFSEPLSSPRLVIIDGLDEVLNRKEQEKILEVISNVLHRHHIPLIFLIASRPEQEISHAFSRQPLTGITARLLLDDKFHPDDDIQVFLEDSFSEIKASHPRKESIPLSWPSPDVVYKLVQKSSGQFIYAATVIRFLEAIRTRPTDQLEIVLGLRPAKQDMPFSELDALYMHILHMQSNPKKTLLIIGMLLCIEDTVYGDSIRTAAEIEQFLELDTGDVAFFLADMTSLVSCHPEKHTYNILHASFGDFLTDQSRSGEFFIDMCRMHTIMAHNCLQQINRASHYDPLMEDWGKQYPEYAMAFLSKHLSLSGPVLQPELIDNLRGISFQCLIDNLYQHSSLYRHSIGNYPLIQDIFKDILSSSCYFYDRKIEHSEYQRLQDCLIDRVITKQLDIAYERLGLSVQGFSCLLVHWGSIFAKYQWHTGISSEKWFLAAAQLTDCHIWNNLSQPNIFPSLDYHPYFSLNFFHDSTRAGKHVLDAEIYASTSLVCYRYLLHSHLRVPINITHNFAGNLSRRHNSPWKWRIHKKYFDSLRIPKAFEYALKMLPGAHHNQFLRRCLPKTYKRFKSHATHSSMTRVALTFLHGAISKSAKSDELIGLATANKPLSQHALKCPVRVKKFKAAIAAYLERVQAEDTDREDEALMEIS</sequence>
<dbReference type="InterPro" id="IPR056884">
    <property type="entry name" value="NPHP3-like_N"/>
</dbReference>
<dbReference type="SUPFAM" id="SSF52540">
    <property type="entry name" value="P-loop containing nucleoside triphosphate hydrolases"/>
    <property type="match status" value="1"/>
</dbReference>
<gene>
    <name evidence="3" type="ORF">HYPSUDRAFT_42124</name>
</gene>
<evidence type="ECO:0000259" key="2">
    <source>
        <dbReference type="Pfam" id="PF24883"/>
    </source>
</evidence>
<feature type="domain" description="Nephrocystin 3-like N-terminal" evidence="2">
    <location>
        <begin position="65"/>
        <end position="232"/>
    </location>
</feature>
<evidence type="ECO:0000256" key="1">
    <source>
        <dbReference type="ARBA" id="ARBA00022737"/>
    </source>
</evidence>
<name>A0A0D2NXS1_HYPSF</name>
<dbReference type="Pfam" id="PF24883">
    <property type="entry name" value="NPHP3_N"/>
    <property type="match status" value="1"/>
</dbReference>
<dbReference type="AlphaFoldDB" id="A0A0D2NXS1"/>
<dbReference type="Gene3D" id="3.40.50.300">
    <property type="entry name" value="P-loop containing nucleotide triphosphate hydrolases"/>
    <property type="match status" value="1"/>
</dbReference>
<keyword evidence="4" id="KW-1185">Reference proteome</keyword>
<evidence type="ECO:0000313" key="4">
    <source>
        <dbReference type="Proteomes" id="UP000054270"/>
    </source>
</evidence>
<dbReference type="Proteomes" id="UP000054270">
    <property type="component" value="Unassembled WGS sequence"/>
</dbReference>
<dbReference type="PANTHER" id="PTHR10039">
    <property type="entry name" value="AMELOGENIN"/>
    <property type="match status" value="1"/>
</dbReference>
<dbReference type="InterPro" id="IPR027417">
    <property type="entry name" value="P-loop_NTPase"/>
</dbReference>
<proteinExistence type="predicted"/>
<evidence type="ECO:0000313" key="3">
    <source>
        <dbReference type="EMBL" id="KJA21271.1"/>
    </source>
</evidence>
<keyword evidence="1" id="KW-0677">Repeat</keyword>
<dbReference type="PANTHER" id="PTHR10039:SF17">
    <property type="entry name" value="FUNGAL STAND N-TERMINAL GOODBYE DOMAIN-CONTAINING PROTEIN-RELATED"/>
    <property type="match status" value="1"/>
</dbReference>